<dbReference type="CDD" id="cd07729">
    <property type="entry name" value="AHL_lactonase_MBL-fold"/>
    <property type="match status" value="1"/>
</dbReference>
<keyword evidence="3" id="KW-0479">Metal-binding</keyword>
<dbReference type="GO" id="GO:0046872">
    <property type="term" value="F:metal ion binding"/>
    <property type="evidence" value="ECO:0007669"/>
    <property type="project" value="UniProtKB-KW"/>
</dbReference>
<evidence type="ECO:0000256" key="1">
    <source>
        <dbReference type="ARBA" id="ARBA00001947"/>
    </source>
</evidence>
<reference evidence="7 8" key="1">
    <citation type="submission" date="2019-09" db="EMBL/GenBank/DDBJ databases">
        <title>Taxonomic organization of the family Brucellaceae based on a phylogenomic approach.</title>
        <authorList>
            <person name="Leclercq S."/>
            <person name="Cloeckaert A."/>
            <person name="Zygmunt M.S."/>
        </authorList>
    </citation>
    <scope>NUCLEOTIDE SEQUENCE [LARGE SCALE GENOMIC DNA]</scope>
    <source>
        <strain evidence="7 8">WS1830</strain>
    </source>
</reference>
<name>A0A6L3Y3I1_9HYPH</name>
<evidence type="ECO:0000256" key="2">
    <source>
        <dbReference type="ARBA" id="ARBA00007749"/>
    </source>
</evidence>
<comment type="cofactor">
    <cofactor evidence="1">
        <name>Zn(2+)</name>
        <dbReference type="ChEBI" id="CHEBI:29105"/>
    </cofactor>
</comment>
<dbReference type="SMART" id="SM00849">
    <property type="entry name" value="Lactamase_B"/>
    <property type="match status" value="1"/>
</dbReference>
<dbReference type="AlphaFoldDB" id="A0A6L3Y3I1"/>
<dbReference type="InterPro" id="IPR036866">
    <property type="entry name" value="RibonucZ/Hydroxyglut_hydro"/>
</dbReference>
<evidence type="ECO:0000256" key="4">
    <source>
        <dbReference type="ARBA" id="ARBA00022801"/>
    </source>
</evidence>
<organism evidence="7 8">
    <name type="scientific">Brucella tritici</name>
    <dbReference type="NCBI Taxonomy" id="94626"/>
    <lineage>
        <taxon>Bacteria</taxon>
        <taxon>Pseudomonadati</taxon>
        <taxon>Pseudomonadota</taxon>
        <taxon>Alphaproteobacteria</taxon>
        <taxon>Hyphomicrobiales</taxon>
        <taxon>Brucellaceae</taxon>
        <taxon>Brucella/Ochrobactrum group</taxon>
        <taxon>Brucella</taxon>
    </lineage>
</organism>
<dbReference type="EMBL" id="WBVX01000064">
    <property type="protein sequence ID" value="KAB2674569.1"/>
    <property type="molecule type" value="Genomic_DNA"/>
</dbReference>
<dbReference type="Gene3D" id="3.60.15.10">
    <property type="entry name" value="Ribonuclease Z/Hydroxyacylglutathione hydrolase-like"/>
    <property type="match status" value="1"/>
</dbReference>
<comment type="similarity">
    <text evidence="2">Belongs to the metallo-beta-lactamase superfamily.</text>
</comment>
<dbReference type="Pfam" id="PF00753">
    <property type="entry name" value="Lactamase_B"/>
    <property type="match status" value="1"/>
</dbReference>
<dbReference type="GO" id="GO:0016787">
    <property type="term" value="F:hydrolase activity"/>
    <property type="evidence" value="ECO:0007669"/>
    <property type="project" value="UniProtKB-KW"/>
</dbReference>
<evidence type="ECO:0000259" key="6">
    <source>
        <dbReference type="SMART" id="SM00849"/>
    </source>
</evidence>
<comment type="caution">
    <text evidence="7">The sequence shown here is derived from an EMBL/GenBank/DDBJ whole genome shotgun (WGS) entry which is preliminary data.</text>
</comment>
<feature type="domain" description="Metallo-beta-lactamase" evidence="6">
    <location>
        <begin position="32"/>
        <end position="246"/>
    </location>
</feature>
<accession>A0A6L3Y3I1</accession>
<evidence type="ECO:0000256" key="3">
    <source>
        <dbReference type="ARBA" id="ARBA00022723"/>
    </source>
</evidence>
<dbReference type="SUPFAM" id="SSF56281">
    <property type="entry name" value="Metallo-hydrolase/oxidoreductase"/>
    <property type="match status" value="1"/>
</dbReference>
<proteinExistence type="inferred from homology"/>
<dbReference type="PANTHER" id="PTHR42978">
    <property type="entry name" value="QUORUM-QUENCHING LACTONASE YTNP-RELATED-RELATED"/>
    <property type="match status" value="1"/>
</dbReference>
<dbReference type="InterPro" id="IPR051013">
    <property type="entry name" value="MBL_superfamily_lactonases"/>
</dbReference>
<sequence length="262" mass="29308">MSGPRMTVVDCGPLTLEKAKLVTMAAGTVSIPSTVAIFDHPKHGVILWDTGCWEDVADPDGPNAYWGQGIKTAFGAEAFTRDMAINKRLDKLGIKTSDVKYVIYSHLHLDHAGGMSYFPNAVHVMQRDELRYALCPDPWIRPVYVQADFRDLHKLNILEVDGDYDVFGDGTFRLIKAPGHAPGMQCLMVTLPQRGRFILGGDIAHQRDQFEAMIPMPWDFSCNLMSQSRTKIKQLERAGVQMFLCHEPAEFAALPGNGTWWE</sequence>
<protein>
    <submittedName>
        <fullName evidence="7">N-acyl homoserine lactonase family protein</fullName>
    </submittedName>
</protein>
<dbReference type="PANTHER" id="PTHR42978:SF2">
    <property type="entry name" value="102 KBASES UNSTABLE REGION: FROM 1 TO 119443"/>
    <property type="match status" value="1"/>
</dbReference>
<evidence type="ECO:0000256" key="5">
    <source>
        <dbReference type="ARBA" id="ARBA00022833"/>
    </source>
</evidence>
<gene>
    <name evidence="7" type="ORF">F9L08_28420</name>
</gene>
<dbReference type="Proteomes" id="UP000481643">
    <property type="component" value="Unassembled WGS sequence"/>
</dbReference>
<dbReference type="InterPro" id="IPR001279">
    <property type="entry name" value="Metallo-B-lactamas"/>
</dbReference>
<evidence type="ECO:0000313" key="7">
    <source>
        <dbReference type="EMBL" id="KAB2674569.1"/>
    </source>
</evidence>
<keyword evidence="4" id="KW-0378">Hydrolase</keyword>
<evidence type="ECO:0000313" key="8">
    <source>
        <dbReference type="Proteomes" id="UP000481643"/>
    </source>
</evidence>
<keyword evidence="5" id="KW-0862">Zinc</keyword>